<accession>A0A9P4LYG3</accession>
<evidence type="ECO:0000313" key="3">
    <source>
        <dbReference type="Proteomes" id="UP000799776"/>
    </source>
</evidence>
<comment type="caution">
    <text evidence="2">The sequence shown here is derived from an EMBL/GenBank/DDBJ whole genome shotgun (WGS) entry which is preliminary data.</text>
</comment>
<evidence type="ECO:0000313" key="2">
    <source>
        <dbReference type="EMBL" id="KAF2090298.1"/>
    </source>
</evidence>
<evidence type="ECO:0000256" key="1">
    <source>
        <dbReference type="SAM" id="MobiDB-lite"/>
    </source>
</evidence>
<organism evidence="2 3">
    <name type="scientific">Saccharata proteae CBS 121410</name>
    <dbReference type="NCBI Taxonomy" id="1314787"/>
    <lineage>
        <taxon>Eukaryota</taxon>
        <taxon>Fungi</taxon>
        <taxon>Dikarya</taxon>
        <taxon>Ascomycota</taxon>
        <taxon>Pezizomycotina</taxon>
        <taxon>Dothideomycetes</taxon>
        <taxon>Dothideomycetes incertae sedis</taxon>
        <taxon>Botryosphaeriales</taxon>
        <taxon>Saccharataceae</taxon>
        <taxon>Saccharata</taxon>
    </lineage>
</organism>
<sequence length="132" mass="14427">MESPDRDWKPKNRPQSTIAREFSAALDDIFNLSGKFDNVEKEVQSKQEAMTSQTAELEALEARLRATEERLRKAGGKPAASEEEPELQSQAAPPKAGGVPLRPTRQPPTVPNPAAGKGYMMPDRPSSKGLQT</sequence>
<dbReference type="Proteomes" id="UP000799776">
    <property type="component" value="Unassembled WGS sequence"/>
</dbReference>
<protein>
    <submittedName>
        <fullName evidence="2">Uncharacterized protein</fullName>
    </submittedName>
</protein>
<name>A0A9P4LYG3_9PEZI</name>
<dbReference type="AlphaFoldDB" id="A0A9P4LYG3"/>
<keyword evidence="3" id="KW-1185">Reference proteome</keyword>
<reference evidence="2" key="1">
    <citation type="journal article" date="2020" name="Stud. Mycol.">
        <title>101 Dothideomycetes genomes: a test case for predicting lifestyles and emergence of pathogens.</title>
        <authorList>
            <person name="Haridas S."/>
            <person name="Albert R."/>
            <person name="Binder M."/>
            <person name="Bloem J."/>
            <person name="Labutti K."/>
            <person name="Salamov A."/>
            <person name="Andreopoulos B."/>
            <person name="Baker S."/>
            <person name="Barry K."/>
            <person name="Bills G."/>
            <person name="Bluhm B."/>
            <person name="Cannon C."/>
            <person name="Castanera R."/>
            <person name="Culley D."/>
            <person name="Daum C."/>
            <person name="Ezra D."/>
            <person name="Gonzalez J."/>
            <person name="Henrissat B."/>
            <person name="Kuo A."/>
            <person name="Liang C."/>
            <person name="Lipzen A."/>
            <person name="Lutzoni F."/>
            <person name="Magnuson J."/>
            <person name="Mondo S."/>
            <person name="Nolan M."/>
            <person name="Ohm R."/>
            <person name="Pangilinan J."/>
            <person name="Park H.-J."/>
            <person name="Ramirez L."/>
            <person name="Alfaro M."/>
            <person name="Sun H."/>
            <person name="Tritt A."/>
            <person name="Yoshinaga Y."/>
            <person name="Zwiers L.-H."/>
            <person name="Turgeon B."/>
            <person name="Goodwin S."/>
            <person name="Spatafora J."/>
            <person name="Crous P."/>
            <person name="Grigoriev I."/>
        </authorList>
    </citation>
    <scope>NUCLEOTIDE SEQUENCE</scope>
    <source>
        <strain evidence="2">CBS 121410</strain>
    </source>
</reference>
<proteinExistence type="predicted"/>
<dbReference type="EMBL" id="ML978713">
    <property type="protein sequence ID" value="KAF2090298.1"/>
    <property type="molecule type" value="Genomic_DNA"/>
</dbReference>
<feature type="region of interest" description="Disordered" evidence="1">
    <location>
        <begin position="68"/>
        <end position="132"/>
    </location>
</feature>
<gene>
    <name evidence="2" type="ORF">K490DRAFT_54690</name>
</gene>
<dbReference type="OrthoDB" id="5408734at2759"/>